<evidence type="ECO:0000313" key="2">
    <source>
        <dbReference type="Proteomes" id="UP000639010"/>
    </source>
</evidence>
<accession>A0ABR9H730</accession>
<proteinExistence type="predicted"/>
<reference evidence="1 2" key="1">
    <citation type="submission" date="2020-10" db="EMBL/GenBank/DDBJ databases">
        <title>Genomic Encyclopedia of Type Strains, Phase IV (KMG-IV): sequencing the most valuable type-strain genomes for metagenomic binning, comparative biology and taxonomic classification.</title>
        <authorList>
            <person name="Goeker M."/>
        </authorList>
    </citation>
    <scope>NUCLEOTIDE SEQUENCE [LARGE SCALE GENOMIC DNA]</scope>
    <source>
        <strain evidence="1 2">DSM 4194</strain>
    </source>
</reference>
<dbReference type="EMBL" id="JADBGG010000028">
    <property type="protein sequence ID" value="MBE1426507.1"/>
    <property type="molecule type" value="Genomic_DNA"/>
</dbReference>
<dbReference type="Proteomes" id="UP000639010">
    <property type="component" value="Unassembled WGS sequence"/>
</dbReference>
<protein>
    <submittedName>
        <fullName evidence="1">Uncharacterized protein</fullName>
    </submittedName>
</protein>
<dbReference type="RefSeq" id="WP_264080964.1">
    <property type="nucleotide sequence ID" value="NZ_JADBGG010000028.1"/>
</dbReference>
<organism evidence="1 2">
    <name type="scientific">Desulfomicrobium macestii</name>
    <dbReference type="NCBI Taxonomy" id="90731"/>
    <lineage>
        <taxon>Bacteria</taxon>
        <taxon>Pseudomonadati</taxon>
        <taxon>Thermodesulfobacteriota</taxon>
        <taxon>Desulfovibrionia</taxon>
        <taxon>Desulfovibrionales</taxon>
        <taxon>Desulfomicrobiaceae</taxon>
        <taxon>Desulfomicrobium</taxon>
    </lineage>
</organism>
<keyword evidence="2" id="KW-1185">Reference proteome</keyword>
<name>A0ABR9H730_9BACT</name>
<comment type="caution">
    <text evidence="1">The sequence shown here is derived from an EMBL/GenBank/DDBJ whole genome shotgun (WGS) entry which is preliminary data.</text>
</comment>
<evidence type="ECO:0000313" key="1">
    <source>
        <dbReference type="EMBL" id="MBE1426507.1"/>
    </source>
</evidence>
<sequence>MNPPIQGGAVALMVVAVDQHPDAHGAGDVADKLETERMAC</sequence>
<gene>
    <name evidence="1" type="ORF">H4684_003173</name>
</gene>